<dbReference type="Pfam" id="PF00002">
    <property type="entry name" value="7tm_2"/>
    <property type="match status" value="1"/>
</dbReference>
<name>A0A9Q1C135_HOLLE</name>
<sequence length="312" mass="35019">MVFYISVVGVVGLLITYNFIIFVLVTRKLTCARTTVTKANLSKQETFRRLQNVVAISFLLGVTWIFGLLSFGKLREVSNFIFCALNSFQGLCIFVLFCARQKEIRSAWKTWLLLSVGRSHQTGSRSSTSGRGLSKRKLISEESDEKTSSAIKSSSNSKVELSDLKSDGFEDEISHNIYSKVKETVNDGVEITDSACYSDIDPKDRNLPPIPEEGLYSKEIKSTVEQNGACGTTTVTPELYMEIGEGQTFLSEGNGYQSLTNERVDTQEYMDLSFGTSAHNSAELTRRSLVYEAQIQRHHPIAPRWQRHTINH</sequence>
<keyword evidence="8" id="KW-1185">Reference proteome</keyword>
<dbReference type="InterPro" id="IPR053066">
    <property type="entry name" value="ADGR_G7"/>
</dbReference>
<dbReference type="PANTHER" id="PTHR47767">
    <property type="entry name" value="ADHESION G PROTEIN-COUPLED RECEPTOR G7"/>
    <property type="match status" value="1"/>
</dbReference>
<evidence type="ECO:0000256" key="2">
    <source>
        <dbReference type="ARBA" id="ARBA00022692"/>
    </source>
</evidence>
<evidence type="ECO:0000313" key="7">
    <source>
        <dbReference type="EMBL" id="KAJ8036427.1"/>
    </source>
</evidence>
<evidence type="ECO:0000256" key="5">
    <source>
        <dbReference type="SAM" id="MobiDB-lite"/>
    </source>
</evidence>
<comment type="subcellular location">
    <subcellularLocation>
        <location evidence="1">Membrane</location>
        <topology evidence="1">Multi-pass membrane protein</topology>
    </subcellularLocation>
</comment>
<proteinExistence type="predicted"/>
<dbReference type="OrthoDB" id="1100386at2759"/>
<dbReference type="GO" id="GO:0004930">
    <property type="term" value="F:G protein-coupled receptor activity"/>
    <property type="evidence" value="ECO:0007669"/>
    <property type="project" value="InterPro"/>
</dbReference>
<feature type="transmembrane region" description="Helical" evidence="6">
    <location>
        <begin position="77"/>
        <end position="99"/>
    </location>
</feature>
<feature type="transmembrane region" description="Helical" evidence="6">
    <location>
        <begin position="53"/>
        <end position="71"/>
    </location>
</feature>
<feature type="region of interest" description="Disordered" evidence="5">
    <location>
        <begin position="120"/>
        <end position="154"/>
    </location>
</feature>
<dbReference type="InterPro" id="IPR000832">
    <property type="entry name" value="GPCR_2_secretin-like"/>
</dbReference>
<evidence type="ECO:0000256" key="3">
    <source>
        <dbReference type="ARBA" id="ARBA00022989"/>
    </source>
</evidence>
<evidence type="ECO:0000256" key="6">
    <source>
        <dbReference type="SAM" id="Phobius"/>
    </source>
</evidence>
<keyword evidence="4 6" id="KW-0472">Membrane</keyword>
<dbReference type="Proteomes" id="UP001152320">
    <property type="component" value="Chromosome 9"/>
</dbReference>
<accession>A0A9Q1C135</accession>
<reference evidence="7" key="1">
    <citation type="submission" date="2021-10" db="EMBL/GenBank/DDBJ databases">
        <title>Tropical sea cucumber genome reveals ecological adaptation and Cuvierian tubules defense mechanism.</title>
        <authorList>
            <person name="Chen T."/>
        </authorList>
    </citation>
    <scope>NUCLEOTIDE SEQUENCE</scope>
    <source>
        <strain evidence="7">Nanhai2018</strain>
        <tissue evidence="7">Muscle</tissue>
    </source>
</reference>
<comment type="caution">
    <text evidence="7">The sequence shown here is derived from an EMBL/GenBank/DDBJ whole genome shotgun (WGS) entry which is preliminary data.</text>
</comment>
<keyword evidence="7" id="KW-0675">Receptor</keyword>
<dbReference type="Gene3D" id="1.20.1070.10">
    <property type="entry name" value="Rhodopsin 7-helix transmembrane proteins"/>
    <property type="match status" value="1"/>
</dbReference>
<evidence type="ECO:0000313" key="8">
    <source>
        <dbReference type="Proteomes" id="UP001152320"/>
    </source>
</evidence>
<evidence type="ECO:0000256" key="1">
    <source>
        <dbReference type="ARBA" id="ARBA00004141"/>
    </source>
</evidence>
<keyword evidence="2 6" id="KW-0812">Transmembrane</keyword>
<keyword evidence="3 6" id="KW-1133">Transmembrane helix</keyword>
<evidence type="ECO:0000256" key="4">
    <source>
        <dbReference type="ARBA" id="ARBA00023136"/>
    </source>
</evidence>
<dbReference type="EMBL" id="JAIZAY010000009">
    <property type="protein sequence ID" value="KAJ8036427.1"/>
    <property type="molecule type" value="Genomic_DNA"/>
</dbReference>
<feature type="compositionally biased region" description="Low complexity" evidence="5">
    <location>
        <begin position="120"/>
        <end position="132"/>
    </location>
</feature>
<dbReference type="GO" id="GO:0016020">
    <property type="term" value="C:membrane"/>
    <property type="evidence" value="ECO:0007669"/>
    <property type="project" value="UniProtKB-SubCell"/>
</dbReference>
<gene>
    <name evidence="7" type="ORF">HOLleu_20393</name>
</gene>
<protein>
    <submittedName>
        <fullName evidence="7">Adhesion G-protein coupled receptor G2</fullName>
    </submittedName>
</protein>
<organism evidence="7 8">
    <name type="scientific">Holothuria leucospilota</name>
    <name type="common">Black long sea cucumber</name>
    <name type="synonym">Mertensiothuria leucospilota</name>
    <dbReference type="NCBI Taxonomy" id="206669"/>
    <lineage>
        <taxon>Eukaryota</taxon>
        <taxon>Metazoa</taxon>
        <taxon>Echinodermata</taxon>
        <taxon>Eleutherozoa</taxon>
        <taxon>Echinozoa</taxon>
        <taxon>Holothuroidea</taxon>
        <taxon>Aspidochirotacea</taxon>
        <taxon>Aspidochirotida</taxon>
        <taxon>Holothuriidae</taxon>
        <taxon>Holothuria</taxon>
    </lineage>
</organism>
<dbReference type="AlphaFoldDB" id="A0A9Q1C135"/>
<feature type="transmembrane region" description="Helical" evidence="6">
    <location>
        <begin position="6"/>
        <end position="25"/>
    </location>
</feature>